<dbReference type="RefSeq" id="WP_191165462.1">
    <property type="nucleotide sequence ID" value="NZ_JACWMX010000009.1"/>
</dbReference>
<sequence length="409" mass="46938">MNETTIQVLLDTTAERVPFNKRSFAIKLDKGELFKYAVWMLEVPSHVKESDFDYLQSKVPSLEGLYSDYIEFTADSIVNLCTDDRTKQLISEMIGIGVGLKYSTLLLSINPNQFKKIGVPVEGKYLDYAVVKDAKEYEIETKGTISDYYSAMKNDIIAKKAAQGRAIHLRFGTIMMLVKDTAGSVSKCVIVDDPPTDVPAPEVDVYEIALLYYAMYLSFILDSKYYNKFIRPLKRGRNNSVRIQQNKFFAKYYFQNRTYYGECFDYRLIRENVSFVESNSDTDDIFRQITERVGRIKFFLGVESTVIEAINNANKDLLLAYHSPKTFTQSDGVYKCLDTDGILIIKSQNGHDQQLEQVFSEDVVKERLGLYDRYLKGEAHLCGAPCTSPGIEGKPCERRTFRRNCFFHR</sequence>
<gene>
    <name evidence="1" type="ORF">IDJ76_18680</name>
</gene>
<dbReference type="AlphaFoldDB" id="A0A926NPV8"/>
<accession>A0A926NPV8</accession>
<comment type="caution">
    <text evidence="1">The sequence shown here is derived from an EMBL/GenBank/DDBJ whole genome shotgun (WGS) entry which is preliminary data.</text>
</comment>
<protein>
    <submittedName>
        <fullName evidence="1">Uncharacterized protein</fullName>
    </submittedName>
</protein>
<keyword evidence="2" id="KW-1185">Reference proteome</keyword>
<proteinExistence type="predicted"/>
<reference evidence="1" key="1">
    <citation type="submission" date="2020-09" db="EMBL/GenBank/DDBJ databases">
        <title>Novel species of Mucilaginibacter isolated from a glacier on the Tibetan Plateau.</title>
        <authorList>
            <person name="Liu Q."/>
            <person name="Xin Y.-H."/>
        </authorList>
    </citation>
    <scope>NUCLEOTIDE SEQUENCE</scope>
    <source>
        <strain evidence="1">ZB1P21</strain>
    </source>
</reference>
<evidence type="ECO:0000313" key="1">
    <source>
        <dbReference type="EMBL" id="MBD1395136.1"/>
    </source>
</evidence>
<dbReference type="EMBL" id="JACWMX010000009">
    <property type="protein sequence ID" value="MBD1395136.1"/>
    <property type="molecule type" value="Genomic_DNA"/>
</dbReference>
<name>A0A926NPV8_9SPHI</name>
<evidence type="ECO:0000313" key="2">
    <source>
        <dbReference type="Proteomes" id="UP000619078"/>
    </source>
</evidence>
<dbReference type="Proteomes" id="UP000619078">
    <property type="component" value="Unassembled WGS sequence"/>
</dbReference>
<organism evidence="1 2">
    <name type="scientific">Mucilaginibacter glaciei</name>
    <dbReference type="NCBI Taxonomy" id="2772109"/>
    <lineage>
        <taxon>Bacteria</taxon>
        <taxon>Pseudomonadati</taxon>
        <taxon>Bacteroidota</taxon>
        <taxon>Sphingobacteriia</taxon>
        <taxon>Sphingobacteriales</taxon>
        <taxon>Sphingobacteriaceae</taxon>
        <taxon>Mucilaginibacter</taxon>
    </lineage>
</organism>